<accession>A0ABN7XHB7</accession>
<keyword evidence="2" id="KW-1185">Reference proteome</keyword>
<proteinExistence type="predicted"/>
<organism evidence="1 2">
    <name type="scientific">Gigaspora margarita</name>
    <dbReference type="NCBI Taxonomy" id="4874"/>
    <lineage>
        <taxon>Eukaryota</taxon>
        <taxon>Fungi</taxon>
        <taxon>Fungi incertae sedis</taxon>
        <taxon>Mucoromycota</taxon>
        <taxon>Glomeromycotina</taxon>
        <taxon>Glomeromycetes</taxon>
        <taxon>Diversisporales</taxon>
        <taxon>Gigasporaceae</taxon>
        <taxon>Gigaspora</taxon>
    </lineage>
</organism>
<name>A0ABN7XHB7_GIGMA</name>
<feature type="non-terminal residue" evidence="1">
    <location>
        <position position="48"/>
    </location>
</feature>
<sequence length="48" mass="5433">LSIRDLHETVVKRLKNTYGDPLPSNINIPSDEWIHLQFCLANAINASD</sequence>
<dbReference type="EMBL" id="CAJVQB010131881">
    <property type="protein sequence ID" value="CAG8853995.1"/>
    <property type="molecule type" value="Genomic_DNA"/>
</dbReference>
<dbReference type="Proteomes" id="UP000789901">
    <property type="component" value="Unassembled WGS sequence"/>
</dbReference>
<reference evidence="1 2" key="1">
    <citation type="submission" date="2021-06" db="EMBL/GenBank/DDBJ databases">
        <authorList>
            <person name="Kallberg Y."/>
            <person name="Tangrot J."/>
            <person name="Rosling A."/>
        </authorList>
    </citation>
    <scope>NUCLEOTIDE SEQUENCE [LARGE SCALE GENOMIC DNA]</scope>
    <source>
        <strain evidence="1 2">120-4 pot B 10/14</strain>
    </source>
</reference>
<feature type="non-terminal residue" evidence="1">
    <location>
        <position position="1"/>
    </location>
</feature>
<evidence type="ECO:0000313" key="1">
    <source>
        <dbReference type="EMBL" id="CAG8853995.1"/>
    </source>
</evidence>
<evidence type="ECO:0000313" key="2">
    <source>
        <dbReference type="Proteomes" id="UP000789901"/>
    </source>
</evidence>
<protein>
    <submittedName>
        <fullName evidence="1">30883_t:CDS:1</fullName>
    </submittedName>
</protein>
<gene>
    <name evidence="1" type="ORF">GMARGA_LOCUS42816</name>
</gene>
<comment type="caution">
    <text evidence="1">The sequence shown here is derived from an EMBL/GenBank/DDBJ whole genome shotgun (WGS) entry which is preliminary data.</text>
</comment>